<dbReference type="GO" id="GO:0005783">
    <property type="term" value="C:endoplasmic reticulum"/>
    <property type="evidence" value="ECO:0007669"/>
    <property type="project" value="UniProtKB-SubCell"/>
</dbReference>
<dbReference type="SUPFAM" id="SSF53187">
    <property type="entry name" value="Zn-dependent exopeptidases"/>
    <property type="match status" value="1"/>
</dbReference>
<comment type="subcellular location">
    <subcellularLocation>
        <location evidence="1">Endoplasmic reticulum</location>
    </subcellularLocation>
    <subcellularLocation>
        <location evidence="3">Golgi apparatus</location>
    </subcellularLocation>
    <subcellularLocation>
        <location evidence="2">Lysosome</location>
    </subcellularLocation>
    <subcellularLocation>
        <location evidence="4">Secreted</location>
    </subcellularLocation>
</comment>
<evidence type="ECO:0000256" key="9">
    <source>
        <dbReference type="ARBA" id="ARBA00022670"/>
    </source>
</evidence>
<reference evidence="24" key="1">
    <citation type="submission" date="2018-04" db="EMBL/GenBank/DDBJ databases">
        <title>Transcriptome assembly of Sipha flava.</title>
        <authorList>
            <person name="Scully E.D."/>
            <person name="Geib S.M."/>
            <person name="Palmer N.A."/>
            <person name="Koch K."/>
            <person name="Bradshaw J."/>
            <person name="Heng-Moss T."/>
            <person name="Sarath G."/>
        </authorList>
    </citation>
    <scope>NUCLEOTIDE SEQUENCE</scope>
</reference>
<dbReference type="FunFam" id="3.50.30.30:FF:000009">
    <property type="entry name" value="Carboxypeptidase Q"/>
    <property type="match status" value="1"/>
</dbReference>
<evidence type="ECO:0000256" key="11">
    <source>
        <dbReference type="ARBA" id="ARBA00022729"/>
    </source>
</evidence>
<evidence type="ECO:0000313" key="26">
    <source>
        <dbReference type="RefSeq" id="XP_025419546.1"/>
    </source>
</evidence>
<dbReference type="FunFam" id="3.40.630.10:FF:000036">
    <property type="entry name" value="Carboxypeptidase Q"/>
    <property type="match status" value="1"/>
</dbReference>
<evidence type="ECO:0000256" key="2">
    <source>
        <dbReference type="ARBA" id="ARBA00004371"/>
    </source>
</evidence>
<dbReference type="InterPro" id="IPR039866">
    <property type="entry name" value="CPQ"/>
</dbReference>
<dbReference type="GO" id="GO:0046872">
    <property type="term" value="F:metal ion binding"/>
    <property type="evidence" value="ECO:0007669"/>
    <property type="project" value="UniProtKB-KW"/>
</dbReference>
<evidence type="ECO:0000256" key="5">
    <source>
        <dbReference type="ARBA" id="ARBA00010918"/>
    </source>
</evidence>
<dbReference type="GO" id="GO:0005764">
    <property type="term" value="C:lysosome"/>
    <property type="evidence" value="ECO:0007669"/>
    <property type="project" value="UniProtKB-SubCell"/>
</dbReference>
<keyword evidence="14" id="KW-0862">Zinc</keyword>
<feature type="domain" description="Peptidase M28" evidence="23">
    <location>
        <begin position="276"/>
        <end position="462"/>
    </location>
</feature>
<keyword evidence="9" id="KW-0645">Protease</keyword>
<evidence type="ECO:0000256" key="20">
    <source>
        <dbReference type="ARBA" id="ARBA00025833"/>
    </source>
</evidence>
<evidence type="ECO:0000256" key="16">
    <source>
        <dbReference type="ARBA" id="ARBA00023049"/>
    </source>
</evidence>
<dbReference type="Gene3D" id="3.50.30.30">
    <property type="match status" value="1"/>
</dbReference>
<dbReference type="GO" id="GO:0070573">
    <property type="term" value="F:metallodipeptidase activity"/>
    <property type="evidence" value="ECO:0007669"/>
    <property type="project" value="InterPro"/>
</dbReference>
<evidence type="ECO:0000256" key="6">
    <source>
        <dbReference type="ARBA" id="ARBA00014116"/>
    </source>
</evidence>
<evidence type="ECO:0000256" key="13">
    <source>
        <dbReference type="ARBA" id="ARBA00022824"/>
    </source>
</evidence>
<keyword evidence="13" id="KW-0256">Endoplasmic reticulum</keyword>
<evidence type="ECO:0000256" key="4">
    <source>
        <dbReference type="ARBA" id="ARBA00004613"/>
    </source>
</evidence>
<dbReference type="Gene3D" id="3.40.630.10">
    <property type="entry name" value="Zn peptidases"/>
    <property type="match status" value="1"/>
</dbReference>
<feature type="signal peptide" evidence="22">
    <location>
        <begin position="1"/>
        <end position="30"/>
    </location>
</feature>
<keyword evidence="10" id="KW-0479">Metal-binding</keyword>
<dbReference type="GO" id="GO:0004180">
    <property type="term" value="F:carboxypeptidase activity"/>
    <property type="evidence" value="ECO:0007669"/>
    <property type="project" value="UniProtKB-KW"/>
</dbReference>
<keyword evidence="18" id="KW-0325">Glycoprotein</keyword>
<keyword evidence="15" id="KW-0333">Golgi apparatus</keyword>
<evidence type="ECO:0000256" key="3">
    <source>
        <dbReference type="ARBA" id="ARBA00004555"/>
    </source>
</evidence>
<evidence type="ECO:0000256" key="21">
    <source>
        <dbReference type="ARBA" id="ARBA00033328"/>
    </source>
</evidence>
<dbReference type="GO" id="GO:0043171">
    <property type="term" value="P:peptide catabolic process"/>
    <property type="evidence" value="ECO:0007669"/>
    <property type="project" value="TreeGrafter"/>
</dbReference>
<evidence type="ECO:0000256" key="12">
    <source>
        <dbReference type="ARBA" id="ARBA00022801"/>
    </source>
</evidence>
<dbReference type="GO" id="GO:0006508">
    <property type="term" value="P:proteolysis"/>
    <property type="evidence" value="ECO:0007669"/>
    <property type="project" value="UniProtKB-KW"/>
</dbReference>
<evidence type="ECO:0000256" key="1">
    <source>
        <dbReference type="ARBA" id="ARBA00004240"/>
    </source>
</evidence>
<keyword evidence="19" id="KW-0458">Lysosome</keyword>
<name>A0A2S2QJJ0_9HEMI</name>
<sequence>MVPRVRPTSGPVVAVVLLLSSLTAVTAASARPNRCRLVESLKAEIASYRPVVDSVLSYVRDAAGYKGRTWTELANFTDAFGYRLAGTKNLEASVDYVLEKLRAEHLENVHTERVQFTGWRRGKESATLIKPRVKNLAMLGLGSSVGTDLEGLRAGVVVVNSFEDLINKSSQVSGKIVVYNQPYVSYSKTVVYRSSGASEASKYGAVAALIRSITPFSLNTPHTGHQTYADGVKKIPTACITVEDAELLNRMYNRGNELEIILKMNPKFFPNVTSRNTIAEIKGKTDPDRVVMVSGHLDSWDVGQGAMDDGGGAFISWNSLVVLKNLGLRPKRTIRCLLWTAEEEGLIGAFAYLNNHKSELEKFNLVIESDEGTFQPYGIQFHGSETAACIITEVAKLFDSINATTTSFSKTNVGSDIEVFQNLNVPGAALLNRNEKYFWYHHTEADTMTVEDPDSLDLNTAMFAIVSYIIADLSVELPRA</sequence>
<dbReference type="EMBL" id="GGMS01008658">
    <property type="protein sequence ID" value="MBY77861.1"/>
    <property type="molecule type" value="Transcribed_RNA"/>
</dbReference>
<reference evidence="26" key="2">
    <citation type="submission" date="2025-04" db="UniProtKB">
        <authorList>
            <consortium name="RefSeq"/>
        </authorList>
    </citation>
    <scope>IDENTIFICATION</scope>
    <source>
        <tissue evidence="26">Whole body</tissue>
    </source>
</reference>
<evidence type="ECO:0000256" key="8">
    <source>
        <dbReference type="ARBA" id="ARBA00022645"/>
    </source>
</evidence>
<dbReference type="PANTHER" id="PTHR12053:SF3">
    <property type="entry name" value="CARBOXYPEPTIDASE Q"/>
    <property type="match status" value="1"/>
</dbReference>
<evidence type="ECO:0000313" key="24">
    <source>
        <dbReference type="EMBL" id="MBY77861.1"/>
    </source>
</evidence>
<comment type="subunit">
    <text evidence="20">Homodimer. The monomeric form is inactive while the homodimer is active.</text>
</comment>
<evidence type="ECO:0000256" key="14">
    <source>
        <dbReference type="ARBA" id="ARBA00022833"/>
    </source>
</evidence>
<comment type="similarity">
    <text evidence="5">Belongs to the peptidase M28 family.</text>
</comment>
<dbReference type="CDD" id="cd03883">
    <property type="entry name" value="M28_Pgcp_like"/>
    <property type="match status" value="1"/>
</dbReference>
<dbReference type="InterPro" id="IPR007484">
    <property type="entry name" value="Peptidase_M28"/>
</dbReference>
<accession>A0A2S2QJJ0</accession>
<proteinExistence type="inferred from homology"/>
<evidence type="ECO:0000256" key="15">
    <source>
        <dbReference type="ARBA" id="ARBA00023034"/>
    </source>
</evidence>
<keyword evidence="7" id="KW-0964">Secreted</keyword>
<evidence type="ECO:0000256" key="18">
    <source>
        <dbReference type="ARBA" id="ARBA00023180"/>
    </source>
</evidence>
<evidence type="ECO:0000313" key="25">
    <source>
        <dbReference type="Proteomes" id="UP000694846"/>
    </source>
</evidence>
<evidence type="ECO:0000256" key="10">
    <source>
        <dbReference type="ARBA" id="ARBA00022723"/>
    </source>
</evidence>
<feature type="chain" id="PRO_5044579158" description="Carboxypeptidase Q" evidence="22">
    <location>
        <begin position="31"/>
        <end position="480"/>
    </location>
</feature>
<keyword evidence="12" id="KW-0378">Hydrolase</keyword>
<dbReference type="GO" id="GO:0005615">
    <property type="term" value="C:extracellular space"/>
    <property type="evidence" value="ECO:0007669"/>
    <property type="project" value="TreeGrafter"/>
</dbReference>
<evidence type="ECO:0000259" key="23">
    <source>
        <dbReference type="Pfam" id="PF04389"/>
    </source>
</evidence>
<organism evidence="24">
    <name type="scientific">Sipha flava</name>
    <name type="common">yellow sugarcane aphid</name>
    <dbReference type="NCBI Taxonomy" id="143950"/>
    <lineage>
        <taxon>Eukaryota</taxon>
        <taxon>Metazoa</taxon>
        <taxon>Ecdysozoa</taxon>
        <taxon>Arthropoda</taxon>
        <taxon>Hexapoda</taxon>
        <taxon>Insecta</taxon>
        <taxon>Pterygota</taxon>
        <taxon>Neoptera</taxon>
        <taxon>Paraneoptera</taxon>
        <taxon>Hemiptera</taxon>
        <taxon>Sternorrhyncha</taxon>
        <taxon>Aphidomorpha</taxon>
        <taxon>Aphidoidea</taxon>
        <taxon>Aphididae</taxon>
        <taxon>Sipha</taxon>
    </lineage>
</organism>
<keyword evidence="17" id="KW-0865">Zymogen</keyword>
<keyword evidence="25" id="KW-1185">Reference proteome</keyword>
<evidence type="ECO:0000256" key="17">
    <source>
        <dbReference type="ARBA" id="ARBA00023145"/>
    </source>
</evidence>
<dbReference type="Pfam" id="PF04389">
    <property type="entry name" value="Peptidase_M28"/>
    <property type="match status" value="1"/>
</dbReference>
<evidence type="ECO:0000256" key="22">
    <source>
        <dbReference type="SAM" id="SignalP"/>
    </source>
</evidence>
<dbReference type="OrthoDB" id="10013407at2759"/>
<dbReference type="GO" id="GO:0005794">
    <property type="term" value="C:Golgi apparatus"/>
    <property type="evidence" value="ECO:0007669"/>
    <property type="project" value="UniProtKB-SubCell"/>
</dbReference>
<dbReference type="PANTHER" id="PTHR12053">
    <property type="entry name" value="PROTEASE FAMILY M28 PLASMA GLUTAMATE CARBOXYPEPTIDASE-RELATED"/>
    <property type="match status" value="1"/>
</dbReference>
<dbReference type="RefSeq" id="XP_025419546.1">
    <property type="nucleotide sequence ID" value="XM_025563761.1"/>
</dbReference>
<keyword evidence="16" id="KW-0482">Metalloprotease</keyword>
<dbReference type="Proteomes" id="UP000694846">
    <property type="component" value="Unplaced"/>
</dbReference>
<dbReference type="AlphaFoldDB" id="A0A2S2QJJ0"/>
<evidence type="ECO:0000256" key="7">
    <source>
        <dbReference type="ARBA" id="ARBA00022525"/>
    </source>
</evidence>
<keyword evidence="8 24" id="KW-0121">Carboxypeptidase</keyword>
<gene>
    <name evidence="24" type="primary">pgcp</name>
    <name evidence="26" type="synonym">LOC112689886</name>
    <name evidence="24" type="ORF">g.87075</name>
</gene>
<protein>
    <recommendedName>
        <fullName evidence="6">Carboxypeptidase Q</fullName>
    </recommendedName>
    <alternativeName>
        <fullName evidence="21">Plasma glutamate carboxypeptidase</fullName>
    </alternativeName>
</protein>
<keyword evidence="11 22" id="KW-0732">Signal</keyword>
<evidence type="ECO:0000256" key="19">
    <source>
        <dbReference type="ARBA" id="ARBA00023228"/>
    </source>
</evidence>